<dbReference type="PROSITE" id="PS50110">
    <property type="entry name" value="RESPONSE_REGULATORY"/>
    <property type="match status" value="1"/>
</dbReference>
<dbReference type="InterPro" id="IPR011006">
    <property type="entry name" value="CheY-like_superfamily"/>
</dbReference>
<dbReference type="Proteomes" id="UP000054375">
    <property type="component" value="Unassembled WGS sequence"/>
</dbReference>
<dbReference type="PANTHER" id="PTHR43214:SF24">
    <property type="entry name" value="TRANSCRIPTIONAL REGULATORY PROTEIN NARL-RELATED"/>
    <property type="match status" value="1"/>
</dbReference>
<dbReference type="PANTHER" id="PTHR43214">
    <property type="entry name" value="TWO-COMPONENT RESPONSE REGULATOR"/>
    <property type="match status" value="1"/>
</dbReference>
<feature type="domain" description="HTH luxR-type" evidence="6">
    <location>
        <begin position="152"/>
        <end position="217"/>
    </location>
</feature>
<accession>A0A101RPC5</accession>
<evidence type="ECO:0000259" key="6">
    <source>
        <dbReference type="PROSITE" id="PS50043"/>
    </source>
</evidence>
<keyword evidence="4" id="KW-0804">Transcription</keyword>
<dbReference type="PROSITE" id="PS50043">
    <property type="entry name" value="HTH_LUXR_2"/>
    <property type="match status" value="1"/>
</dbReference>
<dbReference type="Pfam" id="PF00072">
    <property type="entry name" value="Response_reg"/>
    <property type="match status" value="1"/>
</dbReference>
<dbReference type="InterPro" id="IPR039420">
    <property type="entry name" value="WalR-like"/>
</dbReference>
<keyword evidence="1 5" id="KW-0597">Phosphoprotein</keyword>
<evidence type="ECO:0000256" key="3">
    <source>
        <dbReference type="ARBA" id="ARBA00023125"/>
    </source>
</evidence>
<dbReference type="GO" id="GO:0003677">
    <property type="term" value="F:DNA binding"/>
    <property type="evidence" value="ECO:0007669"/>
    <property type="project" value="UniProtKB-KW"/>
</dbReference>
<dbReference type="CDD" id="cd17535">
    <property type="entry name" value="REC_NarL-like"/>
    <property type="match status" value="1"/>
</dbReference>
<dbReference type="SMART" id="SM00448">
    <property type="entry name" value="REC"/>
    <property type="match status" value="1"/>
</dbReference>
<dbReference type="GO" id="GO:0000160">
    <property type="term" value="P:phosphorelay signal transduction system"/>
    <property type="evidence" value="ECO:0007669"/>
    <property type="project" value="InterPro"/>
</dbReference>
<reference evidence="8 9" key="1">
    <citation type="submission" date="2015-10" db="EMBL/GenBank/DDBJ databases">
        <title>Draft genome sequence of Streptomyces griseorubiginosus DSM 40469, type strain for the species Streptomyces griseorubiginosus.</title>
        <authorList>
            <person name="Ruckert C."/>
            <person name="Winkler A."/>
            <person name="Kalinowski J."/>
            <person name="Kampfer P."/>
            <person name="Glaeser S."/>
        </authorList>
    </citation>
    <scope>NUCLEOTIDE SEQUENCE [LARGE SCALE GENOMIC DNA]</scope>
    <source>
        <strain evidence="8 9">DSM 40469</strain>
    </source>
</reference>
<evidence type="ECO:0000256" key="5">
    <source>
        <dbReference type="PROSITE-ProRule" id="PRU00169"/>
    </source>
</evidence>
<dbReference type="PROSITE" id="PS00622">
    <property type="entry name" value="HTH_LUXR_1"/>
    <property type="match status" value="1"/>
</dbReference>
<dbReference type="AlphaFoldDB" id="A0A101RPC5"/>
<comment type="caution">
    <text evidence="8">The sequence shown here is derived from an EMBL/GenBank/DDBJ whole genome shotgun (WGS) entry which is preliminary data.</text>
</comment>
<dbReference type="CDD" id="cd06170">
    <property type="entry name" value="LuxR_C_like"/>
    <property type="match status" value="1"/>
</dbReference>
<dbReference type="EMBL" id="LMWV01000037">
    <property type="protein sequence ID" value="KUN59272.1"/>
    <property type="molecule type" value="Genomic_DNA"/>
</dbReference>
<dbReference type="SMART" id="SM00421">
    <property type="entry name" value="HTH_LUXR"/>
    <property type="match status" value="1"/>
</dbReference>
<evidence type="ECO:0000259" key="7">
    <source>
        <dbReference type="PROSITE" id="PS50110"/>
    </source>
</evidence>
<dbReference type="InterPro" id="IPR001789">
    <property type="entry name" value="Sig_transdc_resp-reg_receiver"/>
</dbReference>
<dbReference type="InterPro" id="IPR058245">
    <property type="entry name" value="NreC/VraR/RcsB-like_REC"/>
</dbReference>
<feature type="modified residue" description="4-aspartylphosphate" evidence="5">
    <location>
        <position position="58"/>
    </location>
</feature>
<dbReference type="PRINTS" id="PR00038">
    <property type="entry name" value="HTHLUXR"/>
</dbReference>
<dbReference type="GO" id="GO:0006355">
    <property type="term" value="P:regulation of DNA-templated transcription"/>
    <property type="evidence" value="ECO:0007669"/>
    <property type="project" value="InterPro"/>
</dbReference>
<dbReference type="InterPro" id="IPR000792">
    <property type="entry name" value="Tscrpt_reg_LuxR_C"/>
</dbReference>
<feature type="domain" description="Response regulatory" evidence="7">
    <location>
        <begin position="7"/>
        <end position="123"/>
    </location>
</feature>
<keyword evidence="9" id="KW-1185">Reference proteome</keyword>
<evidence type="ECO:0000313" key="9">
    <source>
        <dbReference type="Proteomes" id="UP000054375"/>
    </source>
</evidence>
<organism evidence="8 9">
    <name type="scientific">Streptomyces griseorubiginosus</name>
    <dbReference type="NCBI Taxonomy" id="67304"/>
    <lineage>
        <taxon>Bacteria</taxon>
        <taxon>Bacillati</taxon>
        <taxon>Actinomycetota</taxon>
        <taxon>Actinomycetes</taxon>
        <taxon>Kitasatosporales</taxon>
        <taxon>Streptomycetaceae</taxon>
        <taxon>Streptomyces</taxon>
    </lineage>
</organism>
<keyword evidence="3" id="KW-0238">DNA-binding</keyword>
<dbReference type="Pfam" id="PF00196">
    <property type="entry name" value="GerE"/>
    <property type="match status" value="1"/>
</dbReference>
<dbReference type="RefSeq" id="WP_062246214.1">
    <property type="nucleotide sequence ID" value="NZ_JBPJFL010000003.1"/>
</dbReference>
<evidence type="ECO:0000256" key="2">
    <source>
        <dbReference type="ARBA" id="ARBA00023015"/>
    </source>
</evidence>
<name>A0A101RPC5_9ACTN</name>
<dbReference type="SUPFAM" id="SSF52172">
    <property type="entry name" value="CheY-like"/>
    <property type="match status" value="1"/>
</dbReference>
<evidence type="ECO:0000256" key="1">
    <source>
        <dbReference type="ARBA" id="ARBA00022553"/>
    </source>
</evidence>
<dbReference type="Gene3D" id="3.40.50.2300">
    <property type="match status" value="1"/>
</dbReference>
<evidence type="ECO:0000256" key="4">
    <source>
        <dbReference type="ARBA" id="ARBA00023163"/>
    </source>
</evidence>
<dbReference type="InterPro" id="IPR016032">
    <property type="entry name" value="Sig_transdc_resp-reg_C-effctor"/>
</dbReference>
<protein>
    <submittedName>
        <fullName evidence="8">LuxR family transcriptional regulator</fullName>
    </submittedName>
</protein>
<sequence length="229" mass="24226">MSPTPTFVIIADDHQVVREGLATILGAVDGVHVAGMAADGAQAVDLAVEHKADVVLMDLHMPGTDGVEATRRLKTERPATAVVVLTTYTDDDSILAALEAGATGYLTKNASAADIHRAIKAAVSGHTMLDPLAAARLIHASRRNDPGHPGEDAPLPDGLTEREGQVLSLIAQGLSNAEIAARLYLSRSTVKSHINHILTKTGSRDRPQAIVYAHRHGIHTEEDSAQRNT</sequence>
<proteinExistence type="predicted"/>
<keyword evidence="2" id="KW-0805">Transcription regulation</keyword>
<gene>
    <name evidence="8" type="ORF">AQJ54_40155</name>
</gene>
<evidence type="ECO:0000313" key="8">
    <source>
        <dbReference type="EMBL" id="KUN59272.1"/>
    </source>
</evidence>
<dbReference type="SUPFAM" id="SSF46894">
    <property type="entry name" value="C-terminal effector domain of the bipartite response regulators"/>
    <property type="match status" value="1"/>
</dbReference>